<dbReference type="Gene3D" id="1.10.630.10">
    <property type="entry name" value="Cytochrome P450"/>
    <property type="match status" value="1"/>
</dbReference>
<comment type="similarity">
    <text evidence="7">Belongs to the cytochrome P450 family.</text>
</comment>
<dbReference type="eggNOG" id="KOG0156">
    <property type="taxonomic scope" value="Eukaryota"/>
</dbReference>
<keyword evidence="6 7" id="KW-0349">Heme</keyword>
<dbReference type="GO" id="GO:0016709">
    <property type="term" value="F:oxidoreductase activity, acting on paired donors, with incorporation or reduction of molecular oxygen, NAD(P)H as one donor, and incorporation of one atom of oxygen"/>
    <property type="evidence" value="ECO:0007669"/>
    <property type="project" value="TreeGrafter"/>
</dbReference>
<keyword evidence="7" id="KW-0503">Monooxygenase</keyword>
<evidence type="ECO:0000256" key="8">
    <source>
        <dbReference type="SAM" id="SignalP"/>
    </source>
</evidence>
<evidence type="ECO:0008006" key="11">
    <source>
        <dbReference type="Google" id="ProtNLM"/>
    </source>
</evidence>
<keyword evidence="6 7" id="KW-0408">Iron</keyword>
<name>A0A0E0HQ44_ORYNI</name>
<keyword evidence="8" id="KW-0732">Signal</keyword>
<dbReference type="InterPro" id="IPR051103">
    <property type="entry name" value="Plant_metabolite_P450s"/>
</dbReference>
<dbReference type="Gramene" id="ONIVA06G15520.1">
    <property type="protein sequence ID" value="ONIVA06G15520.1"/>
    <property type="gene ID" value="ONIVA06G15520"/>
</dbReference>
<evidence type="ECO:0000256" key="7">
    <source>
        <dbReference type="RuleBase" id="RU000461"/>
    </source>
</evidence>
<dbReference type="InterPro" id="IPR002401">
    <property type="entry name" value="Cyt_P450_E_grp-I"/>
</dbReference>
<keyword evidence="7" id="KW-0560">Oxidoreductase</keyword>
<evidence type="ECO:0000256" key="6">
    <source>
        <dbReference type="PIRSR" id="PIRSR602401-1"/>
    </source>
</evidence>
<dbReference type="PANTHER" id="PTHR24298:SF366">
    <property type="entry name" value="OS06G0328900 PROTEIN"/>
    <property type="match status" value="1"/>
</dbReference>
<feature type="chain" id="PRO_5002361960" description="Cytochrome P450" evidence="8">
    <location>
        <begin position="28"/>
        <end position="473"/>
    </location>
</feature>
<dbReference type="Proteomes" id="UP000006591">
    <property type="component" value="Chromosome 6"/>
</dbReference>
<dbReference type="PANTHER" id="PTHR24298">
    <property type="entry name" value="FLAVONOID 3'-MONOOXYGENASE-RELATED"/>
    <property type="match status" value="1"/>
</dbReference>
<keyword evidence="10" id="KW-1185">Reference proteome</keyword>
<evidence type="ECO:0000256" key="5">
    <source>
        <dbReference type="ARBA" id="ARBA00023136"/>
    </source>
</evidence>
<dbReference type="SUPFAM" id="SSF48264">
    <property type="entry name" value="Cytochrome P450"/>
    <property type="match status" value="1"/>
</dbReference>
<protein>
    <recommendedName>
        <fullName evidence="11">Cytochrome P450</fullName>
    </recommendedName>
</protein>
<evidence type="ECO:0000256" key="3">
    <source>
        <dbReference type="ARBA" id="ARBA00022723"/>
    </source>
</evidence>
<evidence type="ECO:0000313" key="10">
    <source>
        <dbReference type="Proteomes" id="UP000006591"/>
    </source>
</evidence>
<evidence type="ECO:0000256" key="2">
    <source>
        <dbReference type="ARBA" id="ARBA00022692"/>
    </source>
</evidence>
<dbReference type="HOGENOM" id="CLU_001570_4_0_1"/>
<dbReference type="InterPro" id="IPR036396">
    <property type="entry name" value="Cyt_P450_sf"/>
</dbReference>
<dbReference type="InterPro" id="IPR017972">
    <property type="entry name" value="Cyt_P450_CS"/>
</dbReference>
<dbReference type="PRINTS" id="PR00463">
    <property type="entry name" value="EP450I"/>
</dbReference>
<dbReference type="Pfam" id="PF00067">
    <property type="entry name" value="p450"/>
    <property type="match status" value="2"/>
</dbReference>
<reference evidence="9" key="2">
    <citation type="submission" date="2018-04" db="EMBL/GenBank/DDBJ databases">
        <title>OnivRS2 (Oryza nivara Reference Sequence Version 2).</title>
        <authorList>
            <person name="Zhang J."/>
            <person name="Kudrna D."/>
            <person name="Lee S."/>
            <person name="Talag J."/>
            <person name="Rajasekar S."/>
            <person name="Welchert J."/>
            <person name="Hsing Y.-I."/>
            <person name="Wing R.A."/>
        </authorList>
    </citation>
    <scope>NUCLEOTIDE SEQUENCE [LARGE SCALE GENOMIC DNA]</scope>
    <source>
        <strain evidence="9">SL10</strain>
    </source>
</reference>
<dbReference type="GO" id="GO:0005506">
    <property type="term" value="F:iron ion binding"/>
    <property type="evidence" value="ECO:0007669"/>
    <property type="project" value="InterPro"/>
</dbReference>
<dbReference type="PROSITE" id="PS00086">
    <property type="entry name" value="CYTOCHROME_P450"/>
    <property type="match status" value="1"/>
</dbReference>
<dbReference type="InterPro" id="IPR001128">
    <property type="entry name" value="Cyt_P450"/>
</dbReference>
<dbReference type="AlphaFoldDB" id="A0A0E0HQ44"/>
<feature type="signal peptide" evidence="8">
    <location>
        <begin position="1"/>
        <end position="27"/>
    </location>
</feature>
<organism evidence="9">
    <name type="scientific">Oryza nivara</name>
    <name type="common">Indian wild rice</name>
    <name type="synonym">Oryza sativa f. spontanea</name>
    <dbReference type="NCBI Taxonomy" id="4536"/>
    <lineage>
        <taxon>Eukaryota</taxon>
        <taxon>Viridiplantae</taxon>
        <taxon>Streptophyta</taxon>
        <taxon>Embryophyta</taxon>
        <taxon>Tracheophyta</taxon>
        <taxon>Spermatophyta</taxon>
        <taxon>Magnoliopsida</taxon>
        <taxon>Liliopsida</taxon>
        <taxon>Poales</taxon>
        <taxon>Poaceae</taxon>
        <taxon>BOP clade</taxon>
        <taxon>Oryzoideae</taxon>
        <taxon>Oryzeae</taxon>
        <taxon>Oryzinae</taxon>
        <taxon>Oryza</taxon>
    </lineage>
</organism>
<dbReference type="STRING" id="4536.A0A0E0HQ44"/>
<keyword evidence="5" id="KW-0472">Membrane</keyword>
<proteinExistence type="inferred from homology"/>
<comment type="subcellular location">
    <subcellularLocation>
        <location evidence="1">Membrane</location>
        <topology evidence="1">Single-pass membrane protein</topology>
    </subcellularLocation>
</comment>
<evidence type="ECO:0000313" key="9">
    <source>
        <dbReference type="EnsemblPlants" id="ONIVA06G15520.1"/>
    </source>
</evidence>
<sequence length="473" mass="51416">MEDWIFYSLTLLLCLACSLLLRARASAAAVEVAPLPPGPRTVPVLGPLLFLARRDFDVEPTLRRIAAEHGPVFTFAPLGPSRPTIFVAARGPAHRALVQRGAAFASRPRGVSPASVLLTSGGRNVSSAQHGPIWRALRRCISSGVLNPARLRAFSGARRCVLDALVSHVRGEGGAPVTVMEPFRYARLCLLVHMCFAFLPPITKLVFRKRWNEMVSLRRRQEELFVPLMRARREAGAGGDCYVDSLVKLTIPEDGGRGLNDGEIVSLCSEFMSAGTDTTATVLQWILANLIAAAVAGDGEVREEDLQAMPYLKAVVLEGLRRHSPGLYALPRAVEDETTLDGYRVPANTPVNFAVGEIGLDSEVWTSPEVFRPERFLAGGEGEDVDLTGSKEIKMMPFGAGRRICPGMALALLHLEYFVANLVREFEWREVAGDEVDLTQKLQFTVVMKRPLKATAVPLRGDRSAAAAVTGSA</sequence>
<keyword evidence="2" id="KW-0812">Transmembrane</keyword>
<feature type="binding site" description="axial binding residue" evidence="6">
    <location>
        <position position="405"/>
    </location>
    <ligand>
        <name>heme</name>
        <dbReference type="ChEBI" id="CHEBI:30413"/>
    </ligand>
    <ligandPart>
        <name>Fe</name>
        <dbReference type="ChEBI" id="CHEBI:18248"/>
    </ligandPart>
</feature>
<evidence type="ECO:0000256" key="1">
    <source>
        <dbReference type="ARBA" id="ARBA00004167"/>
    </source>
</evidence>
<comment type="cofactor">
    <cofactor evidence="6">
        <name>heme</name>
        <dbReference type="ChEBI" id="CHEBI:30413"/>
    </cofactor>
</comment>
<dbReference type="GO" id="GO:0020037">
    <property type="term" value="F:heme binding"/>
    <property type="evidence" value="ECO:0007669"/>
    <property type="project" value="InterPro"/>
</dbReference>
<dbReference type="PRINTS" id="PR00385">
    <property type="entry name" value="P450"/>
</dbReference>
<dbReference type="EnsemblPlants" id="ONIVA06G15520.1">
    <property type="protein sequence ID" value="ONIVA06G15520.1"/>
    <property type="gene ID" value="ONIVA06G15520"/>
</dbReference>
<dbReference type="GO" id="GO:0016020">
    <property type="term" value="C:membrane"/>
    <property type="evidence" value="ECO:0007669"/>
    <property type="project" value="UniProtKB-SubCell"/>
</dbReference>
<keyword evidence="3 6" id="KW-0479">Metal-binding</keyword>
<evidence type="ECO:0000256" key="4">
    <source>
        <dbReference type="ARBA" id="ARBA00022989"/>
    </source>
</evidence>
<dbReference type="OMA" id="MISTIMC"/>
<keyword evidence="4" id="KW-1133">Transmembrane helix</keyword>
<reference evidence="9" key="1">
    <citation type="submission" date="2015-04" db="UniProtKB">
        <authorList>
            <consortium name="EnsemblPlants"/>
        </authorList>
    </citation>
    <scope>IDENTIFICATION</scope>
    <source>
        <strain evidence="9">SL10</strain>
    </source>
</reference>
<dbReference type="CDD" id="cd11075">
    <property type="entry name" value="CYP77_89"/>
    <property type="match status" value="1"/>
</dbReference>
<dbReference type="FunFam" id="1.10.630.10:FF:000222">
    <property type="entry name" value="Os08g0152400 protein"/>
    <property type="match status" value="1"/>
</dbReference>
<accession>A0A0E0HQ44</accession>